<dbReference type="AlphaFoldDB" id="A0A3S7GU64"/>
<dbReference type="SUPFAM" id="SSF53850">
    <property type="entry name" value="Periplasmic binding protein-like II"/>
    <property type="match status" value="1"/>
</dbReference>
<dbReference type="InterPro" id="IPR005119">
    <property type="entry name" value="LysR_subst-bd"/>
</dbReference>
<dbReference type="PANTHER" id="PTHR30346">
    <property type="entry name" value="TRANSCRIPTIONAL DUAL REGULATOR HCAR-RELATED"/>
    <property type="match status" value="1"/>
</dbReference>
<dbReference type="Pfam" id="PF00126">
    <property type="entry name" value="HTH_1"/>
    <property type="match status" value="1"/>
</dbReference>
<comment type="similarity">
    <text evidence="1">Belongs to the LysR transcriptional regulatory family.</text>
</comment>
<proteinExistence type="inferred from homology"/>
<dbReference type="PROSITE" id="PS50931">
    <property type="entry name" value="HTH_LYSR"/>
    <property type="match status" value="1"/>
</dbReference>
<gene>
    <name evidence="6" type="ORF">AZE34_04600</name>
    <name evidence="7" type="ORF">J7T32_007100</name>
</gene>
<sequence>MEIKQLRYFVEVARREHISEAALELNIAQSAISRQINLLEKELQVPLFDRQGRNIYLTSHGKALLTQATHILEQLDETVALFQQEQLKNAHHINLGFEESYASHMITPIIQTFEREYDSHIIPSLMNHTQIVDYLNSGKIDIAIVENTPELQANSTLSITSLYEETYHLYVPKDDAIALSFNPPLTQLKQFEKNPLYTLHDFPDSIKKRLESVIKVPIYTLGTKSLGQYLLKQRRGHLLLPDYISLDHSSEQLEDISLSHTELKRSFCVVFKKDNKKVDIFNLFHLIQTLLNKVSTYH</sequence>
<dbReference type="Gene3D" id="1.10.10.10">
    <property type="entry name" value="Winged helix-like DNA-binding domain superfamily/Winged helix DNA-binding domain"/>
    <property type="match status" value="1"/>
</dbReference>
<evidence type="ECO:0000256" key="3">
    <source>
        <dbReference type="ARBA" id="ARBA00023125"/>
    </source>
</evidence>
<evidence type="ECO:0000256" key="4">
    <source>
        <dbReference type="ARBA" id="ARBA00023163"/>
    </source>
</evidence>
<evidence type="ECO:0000313" key="6">
    <source>
        <dbReference type="EMBL" id="AVI06064.1"/>
    </source>
</evidence>
<evidence type="ECO:0000259" key="5">
    <source>
        <dbReference type="PROSITE" id="PS50931"/>
    </source>
</evidence>
<dbReference type="Gene3D" id="3.40.190.290">
    <property type="match status" value="1"/>
</dbReference>
<protein>
    <submittedName>
        <fullName evidence="6">LysR family transcriptional regulator</fullName>
    </submittedName>
</protein>
<keyword evidence="8" id="KW-1185">Reference proteome</keyword>
<evidence type="ECO:0000313" key="8">
    <source>
        <dbReference type="Proteomes" id="UP000665944"/>
    </source>
</evidence>
<keyword evidence="4" id="KW-0804">Transcription</keyword>
<keyword evidence="3" id="KW-0238">DNA-binding</keyword>
<reference evidence="7 8" key="2">
    <citation type="submission" date="2022-06" db="EMBL/GenBank/DDBJ databases">
        <title>Staphylococcus hominis ShoR14 genome sequence.</title>
        <authorList>
            <person name="Yeo C.C."/>
            <person name="Chew C.H."/>
            <person name="Che Hamzah A.M."/>
            <person name="Al-Trad E.I."/>
        </authorList>
    </citation>
    <scope>NUCLEOTIDE SEQUENCE [LARGE SCALE GENOMIC DNA]</scope>
    <source>
        <strain evidence="7 8">ShoR14</strain>
    </source>
</reference>
<organism evidence="6">
    <name type="scientific">Staphylococcus hominis</name>
    <dbReference type="NCBI Taxonomy" id="1290"/>
    <lineage>
        <taxon>Bacteria</taxon>
        <taxon>Bacillati</taxon>
        <taxon>Bacillota</taxon>
        <taxon>Bacilli</taxon>
        <taxon>Bacillales</taxon>
        <taxon>Staphylococcaceae</taxon>
        <taxon>Staphylococcus</taxon>
    </lineage>
</organism>
<dbReference type="FunFam" id="1.10.10.10:FF:000001">
    <property type="entry name" value="LysR family transcriptional regulator"/>
    <property type="match status" value="1"/>
</dbReference>
<accession>A0A3S7GU64</accession>
<dbReference type="InterPro" id="IPR000847">
    <property type="entry name" value="LysR_HTH_N"/>
</dbReference>
<keyword evidence="2" id="KW-0805">Transcription regulation</keyword>
<dbReference type="InterPro" id="IPR036390">
    <property type="entry name" value="WH_DNA-bd_sf"/>
</dbReference>
<name>A0A3S7GU64_STAHO</name>
<feature type="domain" description="HTH lysR-type" evidence="5">
    <location>
        <begin position="1"/>
        <end position="58"/>
    </location>
</feature>
<evidence type="ECO:0000256" key="2">
    <source>
        <dbReference type="ARBA" id="ARBA00023015"/>
    </source>
</evidence>
<dbReference type="InterPro" id="IPR036388">
    <property type="entry name" value="WH-like_DNA-bd_sf"/>
</dbReference>
<evidence type="ECO:0000256" key="1">
    <source>
        <dbReference type="ARBA" id="ARBA00009437"/>
    </source>
</evidence>
<dbReference type="RefSeq" id="WP_017175200.1">
    <property type="nucleotide sequence ID" value="NZ_CAXOIK010000017.1"/>
</dbReference>
<dbReference type="SUPFAM" id="SSF46785">
    <property type="entry name" value="Winged helix' DNA-binding domain"/>
    <property type="match status" value="1"/>
</dbReference>
<dbReference type="EMBL" id="CP014567">
    <property type="protein sequence ID" value="AVI06064.1"/>
    <property type="molecule type" value="Genomic_DNA"/>
</dbReference>
<dbReference type="PRINTS" id="PR00039">
    <property type="entry name" value="HTHLYSR"/>
</dbReference>
<dbReference type="PANTHER" id="PTHR30346:SF28">
    <property type="entry name" value="HTH-TYPE TRANSCRIPTIONAL REGULATOR CYNR"/>
    <property type="match status" value="1"/>
</dbReference>
<dbReference type="GO" id="GO:0032993">
    <property type="term" value="C:protein-DNA complex"/>
    <property type="evidence" value="ECO:0007669"/>
    <property type="project" value="TreeGrafter"/>
</dbReference>
<dbReference type="EMBL" id="JAGHKT020000008">
    <property type="protein sequence ID" value="MCM5672537.1"/>
    <property type="molecule type" value="Genomic_DNA"/>
</dbReference>
<dbReference type="Pfam" id="PF03466">
    <property type="entry name" value="LysR_substrate"/>
    <property type="match status" value="1"/>
</dbReference>
<dbReference type="Proteomes" id="UP000665944">
    <property type="component" value="Unassembled WGS sequence"/>
</dbReference>
<reference evidence="6" key="1">
    <citation type="submission" date="2016-02" db="EMBL/GenBank/DDBJ databases">
        <title>Genomic sequence of a clinical Staphylococcus hominis isolate.</title>
        <authorList>
            <person name="McClure J.M."/>
            <person name="Zhang K."/>
        </authorList>
    </citation>
    <scope>NUCLEOTIDE SEQUENCE</scope>
    <source>
        <strain evidence="6">C34847</strain>
    </source>
</reference>
<evidence type="ECO:0000313" key="7">
    <source>
        <dbReference type="EMBL" id="MCM5672537.1"/>
    </source>
</evidence>
<dbReference type="NCBIfam" id="NF047354">
    <property type="entry name" value="trans_reg_GltC"/>
    <property type="match status" value="1"/>
</dbReference>
<dbReference type="GO" id="GO:0003677">
    <property type="term" value="F:DNA binding"/>
    <property type="evidence" value="ECO:0007669"/>
    <property type="project" value="UniProtKB-KW"/>
</dbReference>
<dbReference type="GO" id="GO:0003700">
    <property type="term" value="F:DNA-binding transcription factor activity"/>
    <property type="evidence" value="ECO:0007669"/>
    <property type="project" value="InterPro"/>
</dbReference>